<dbReference type="OrthoDB" id="346910at2759"/>
<dbReference type="FunCoup" id="A0A2J7R236">
    <property type="interactions" value="571"/>
</dbReference>
<dbReference type="InterPro" id="IPR014352">
    <property type="entry name" value="FERM/acyl-CoA-bd_prot_sf"/>
</dbReference>
<dbReference type="PROSITE" id="PS51228">
    <property type="entry name" value="ACB_2"/>
    <property type="match status" value="1"/>
</dbReference>
<reference evidence="5 6" key="1">
    <citation type="submission" date="2017-12" db="EMBL/GenBank/DDBJ databases">
        <title>Hemimetabolous genomes reveal molecular basis of termite eusociality.</title>
        <authorList>
            <person name="Harrison M.C."/>
            <person name="Jongepier E."/>
            <person name="Robertson H.M."/>
            <person name="Arning N."/>
            <person name="Bitard-Feildel T."/>
            <person name="Chao H."/>
            <person name="Childers C.P."/>
            <person name="Dinh H."/>
            <person name="Doddapaneni H."/>
            <person name="Dugan S."/>
            <person name="Gowin J."/>
            <person name="Greiner C."/>
            <person name="Han Y."/>
            <person name="Hu H."/>
            <person name="Hughes D.S.T."/>
            <person name="Huylmans A.-K."/>
            <person name="Kemena C."/>
            <person name="Kremer L.P.M."/>
            <person name="Lee S.L."/>
            <person name="Lopez-Ezquerra A."/>
            <person name="Mallet L."/>
            <person name="Monroy-Kuhn J.M."/>
            <person name="Moser A."/>
            <person name="Murali S.C."/>
            <person name="Muzny D.M."/>
            <person name="Otani S."/>
            <person name="Piulachs M.-D."/>
            <person name="Poelchau M."/>
            <person name="Qu J."/>
            <person name="Schaub F."/>
            <person name="Wada-Katsumata A."/>
            <person name="Worley K.C."/>
            <person name="Xie Q."/>
            <person name="Ylla G."/>
            <person name="Poulsen M."/>
            <person name="Gibbs R.A."/>
            <person name="Schal C."/>
            <person name="Richards S."/>
            <person name="Belles X."/>
            <person name="Korb J."/>
            <person name="Bornberg-Bauer E."/>
        </authorList>
    </citation>
    <scope>NUCLEOTIDE SEQUENCE [LARGE SCALE GENOMIC DNA]</scope>
    <source>
        <tissue evidence="5">Whole body</tissue>
    </source>
</reference>
<evidence type="ECO:0000313" key="5">
    <source>
        <dbReference type="EMBL" id="PNF34882.1"/>
    </source>
</evidence>
<dbReference type="PANTHER" id="PTHR23310">
    <property type="entry name" value="ACYL-COA-BINDING PROTEIN, ACBP"/>
    <property type="match status" value="1"/>
</dbReference>
<evidence type="ECO:0000259" key="4">
    <source>
        <dbReference type="PROSITE" id="PS51228"/>
    </source>
</evidence>
<evidence type="ECO:0000256" key="3">
    <source>
        <dbReference type="SAM" id="MobiDB-lite"/>
    </source>
</evidence>
<dbReference type="InParanoid" id="A0A2J7R236"/>
<dbReference type="EMBL" id="NEVH01008201">
    <property type="protein sequence ID" value="PNF34882.1"/>
    <property type="molecule type" value="Genomic_DNA"/>
</dbReference>
<dbReference type="GO" id="GO:0000062">
    <property type="term" value="F:fatty-acyl-CoA binding"/>
    <property type="evidence" value="ECO:0007669"/>
    <property type="project" value="InterPro"/>
</dbReference>
<gene>
    <name evidence="5" type="primary">DBI</name>
    <name evidence="5" type="ORF">B7P43_G03120</name>
</gene>
<feature type="region of interest" description="Disordered" evidence="3">
    <location>
        <begin position="1"/>
        <end position="68"/>
    </location>
</feature>
<evidence type="ECO:0000313" key="6">
    <source>
        <dbReference type="Proteomes" id="UP000235965"/>
    </source>
</evidence>
<dbReference type="Proteomes" id="UP000235965">
    <property type="component" value="Unassembled WGS sequence"/>
</dbReference>
<protein>
    <submittedName>
        <fullName evidence="5">Acyl-CoA-binding protein</fullName>
    </submittedName>
</protein>
<comment type="similarity">
    <text evidence="1">Belongs to the ACBP family.</text>
</comment>
<dbReference type="STRING" id="105785.A0A2J7R236"/>
<dbReference type="PRINTS" id="PR00689">
    <property type="entry name" value="ACOABINDINGP"/>
</dbReference>
<evidence type="ECO:0000256" key="1">
    <source>
        <dbReference type="ARBA" id="ARBA00005567"/>
    </source>
</evidence>
<sequence>MEVSGQLHAPISLLPEKEAPVPIGQESGWATRDGRDAVEKREISHCRESNLGRPARSPSQYRLSYSDSTSSRFNKAAEDVKNLNATPNEEELLELYALYKQSLVGDVNTPRPGGLLDFKGKAKWDAWNEKKGISQDEAKEAYIAKVQLLIETYGTK</sequence>
<organism evidence="5 6">
    <name type="scientific">Cryptotermes secundus</name>
    <dbReference type="NCBI Taxonomy" id="105785"/>
    <lineage>
        <taxon>Eukaryota</taxon>
        <taxon>Metazoa</taxon>
        <taxon>Ecdysozoa</taxon>
        <taxon>Arthropoda</taxon>
        <taxon>Hexapoda</taxon>
        <taxon>Insecta</taxon>
        <taxon>Pterygota</taxon>
        <taxon>Neoptera</taxon>
        <taxon>Polyneoptera</taxon>
        <taxon>Dictyoptera</taxon>
        <taxon>Blattodea</taxon>
        <taxon>Blattoidea</taxon>
        <taxon>Termitoidae</taxon>
        <taxon>Kalotermitidae</taxon>
        <taxon>Cryptotermitinae</taxon>
        <taxon>Cryptotermes</taxon>
    </lineage>
</organism>
<keyword evidence="6" id="KW-1185">Reference proteome</keyword>
<dbReference type="InterPro" id="IPR000582">
    <property type="entry name" value="Acyl-CoA-binding_protein"/>
</dbReference>
<feature type="compositionally biased region" description="Polar residues" evidence="3">
    <location>
        <begin position="57"/>
        <end position="68"/>
    </location>
</feature>
<dbReference type="GO" id="GO:0006631">
    <property type="term" value="P:fatty acid metabolic process"/>
    <property type="evidence" value="ECO:0007669"/>
    <property type="project" value="TreeGrafter"/>
</dbReference>
<dbReference type="SUPFAM" id="SSF47027">
    <property type="entry name" value="Acyl-CoA binding protein"/>
    <property type="match status" value="1"/>
</dbReference>
<name>A0A2J7R236_9NEOP</name>
<accession>A0A2J7R236</accession>
<dbReference type="PANTHER" id="PTHR23310:SF62">
    <property type="entry name" value="ACYL-COA BINDING PROTEIN 1, ISOFORM A"/>
    <property type="match status" value="1"/>
</dbReference>
<dbReference type="Gene3D" id="1.20.80.10">
    <property type="match status" value="1"/>
</dbReference>
<dbReference type="AlphaFoldDB" id="A0A2J7R236"/>
<evidence type="ECO:0000256" key="2">
    <source>
        <dbReference type="ARBA" id="ARBA00023121"/>
    </source>
</evidence>
<dbReference type="Pfam" id="PF00887">
    <property type="entry name" value="ACBP"/>
    <property type="match status" value="1"/>
</dbReference>
<feature type="domain" description="ACB" evidence="4">
    <location>
        <begin position="69"/>
        <end position="155"/>
    </location>
</feature>
<dbReference type="InterPro" id="IPR035984">
    <property type="entry name" value="Acyl-CoA-binding_sf"/>
</dbReference>
<keyword evidence="2" id="KW-0446">Lipid-binding</keyword>
<feature type="compositionally biased region" description="Basic and acidic residues" evidence="3">
    <location>
        <begin position="32"/>
        <end position="50"/>
    </location>
</feature>
<proteinExistence type="inferred from homology"/>
<comment type="caution">
    <text evidence="5">The sequence shown here is derived from an EMBL/GenBank/DDBJ whole genome shotgun (WGS) entry which is preliminary data.</text>
</comment>